<evidence type="ECO:0000256" key="2">
    <source>
        <dbReference type="ARBA" id="ARBA00023027"/>
    </source>
</evidence>
<dbReference type="InterPro" id="IPR006140">
    <property type="entry name" value="D-isomer_DH_NAD-bd"/>
</dbReference>
<comment type="caution">
    <text evidence="4">The sequence shown here is derived from an EMBL/GenBank/DDBJ whole genome shotgun (WGS) entry which is preliminary data.</text>
</comment>
<dbReference type="STRING" id="1105367.CG50_03015"/>
<organism evidence="4 5">
    <name type="scientific">Paenirhodobacter enshiensis</name>
    <dbReference type="NCBI Taxonomy" id="1105367"/>
    <lineage>
        <taxon>Bacteria</taxon>
        <taxon>Pseudomonadati</taxon>
        <taxon>Pseudomonadota</taxon>
        <taxon>Alphaproteobacteria</taxon>
        <taxon>Rhodobacterales</taxon>
        <taxon>Rhodobacter group</taxon>
        <taxon>Paenirhodobacter</taxon>
    </lineage>
</organism>
<dbReference type="EMBL" id="JFZB01000019">
    <property type="protein sequence ID" value="KFI25842.1"/>
    <property type="molecule type" value="Genomic_DNA"/>
</dbReference>
<dbReference type="Proteomes" id="UP000028824">
    <property type="component" value="Unassembled WGS sequence"/>
</dbReference>
<evidence type="ECO:0000259" key="3">
    <source>
        <dbReference type="Pfam" id="PF02826"/>
    </source>
</evidence>
<evidence type="ECO:0000313" key="5">
    <source>
        <dbReference type="Proteomes" id="UP000028824"/>
    </source>
</evidence>
<dbReference type="Gene3D" id="3.40.50.720">
    <property type="entry name" value="NAD(P)-binding Rossmann-like Domain"/>
    <property type="match status" value="2"/>
</dbReference>
<proteinExistence type="predicted"/>
<feature type="domain" description="D-isomer specific 2-hydroxyacid dehydrogenase NAD-binding" evidence="3">
    <location>
        <begin position="109"/>
        <end position="280"/>
    </location>
</feature>
<dbReference type="eggNOG" id="COG0111">
    <property type="taxonomic scope" value="Bacteria"/>
</dbReference>
<dbReference type="GO" id="GO:0051287">
    <property type="term" value="F:NAD binding"/>
    <property type="evidence" value="ECO:0007669"/>
    <property type="project" value="InterPro"/>
</dbReference>
<name>A0A086XUZ2_9RHOB</name>
<dbReference type="SUPFAM" id="SSF51735">
    <property type="entry name" value="NAD(P)-binding Rossmann-fold domains"/>
    <property type="match status" value="1"/>
</dbReference>
<dbReference type="GO" id="GO:0016491">
    <property type="term" value="F:oxidoreductase activity"/>
    <property type="evidence" value="ECO:0007669"/>
    <property type="project" value="UniProtKB-KW"/>
</dbReference>
<dbReference type="AlphaFoldDB" id="A0A086XUZ2"/>
<protein>
    <submittedName>
        <fullName evidence="4">2-hydroxyacid dehydrogenase</fullName>
    </submittedName>
</protein>
<reference evidence="4 5" key="1">
    <citation type="submission" date="2014-03" db="EMBL/GenBank/DDBJ databases">
        <title>Genome of Paenirhodobacter enshiensis DW2-9.</title>
        <authorList>
            <person name="Wang D."/>
            <person name="Wang G."/>
        </authorList>
    </citation>
    <scope>NUCLEOTIDE SEQUENCE [LARGE SCALE GENOMIC DNA]</scope>
    <source>
        <strain evidence="4 5">DW2-9</strain>
    </source>
</reference>
<dbReference type="CDD" id="cd12164">
    <property type="entry name" value="GDH_like_2"/>
    <property type="match status" value="1"/>
</dbReference>
<accession>A0A086XUZ2</accession>
<dbReference type="InterPro" id="IPR036291">
    <property type="entry name" value="NAD(P)-bd_dom_sf"/>
</dbReference>
<gene>
    <name evidence="4" type="ORF">CG50_03015</name>
</gene>
<keyword evidence="5" id="KW-1185">Reference proteome</keyword>
<evidence type="ECO:0000256" key="1">
    <source>
        <dbReference type="ARBA" id="ARBA00023002"/>
    </source>
</evidence>
<dbReference type="Pfam" id="PF02826">
    <property type="entry name" value="2-Hacid_dh_C"/>
    <property type="match status" value="1"/>
</dbReference>
<keyword evidence="2" id="KW-0520">NAD</keyword>
<dbReference type="PANTHER" id="PTHR43333:SF1">
    <property type="entry name" value="D-ISOMER SPECIFIC 2-HYDROXYACID DEHYDROGENASE NAD-BINDING DOMAIN-CONTAINING PROTEIN"/>
    <property type="match status" value="1"/>
</dbReference>
<evidence type="ECO:0000313" key="4">
    <source>
        <dbReference type="EMBL" id="KFI25842.1"/>
    </source>
</evidence>
<dbReference type="PANTHER" id="PTHR43333">
    <property type="entry name" value="2-HACID_DH_C DOMAIN-CONTAINING PROTEIN"/>
    <property type="match status" value="1"/>
</dbReference>
<dbReference type="SUPFAM" id="SSF52283">
    <property type="entry name" value="Formate/glycerate dehydrogenase catalytic domain-like"/>
    <property type="match status" value="1"/>
</dbReference>
<keyword evidence="1" id="KW-0560">Oxidoreductase</keyword>
<sequence>MAPCRIALVSRLSDAAEAGWLARLRTLLPGERIDSLRALDAAACAEVEIAVVANPDPADIARLPNLCWIHSLWAGVERIVAELPDLAVPLVRLVDPELARTMAEAVLAWTLYLFRDMPAYATSQRAHRWQQLDYRRPEAVTVGILGLGELGRAAAGRLNAAGFRVCGWNRSARAVEGVECHSGPGGLTHVLGQSDIAVCLLPLTAETRHLLNAERLALLPRGAQLINFARGPIVDTQALTHALDAGAMKHAVLDVFETEPLPAPSPLWDHPAITVLPHISAPTDPETAAAIVAGNIGRYRAEGVLPATVDLRRGY</sequence>